<dbReference type="PANTHER" id="PTHR42852">
    <property type="entry name" value="THIOL:DISULFIDE INTERCHANGE PROTEIN DSBE"/>
    <property type="match status" value="1"/>
</dbReference>
<keyword evidence="1" id="KW-0676">Redox-active center</keyword>
<evidence type="ECO:0000313" key="4">
    <source>
        <dbReference type="EMBL" id="TSE07146.1"/>
    </source>
</evidence>
<keyword evidence="5" id="KW-1185">Reference proteome</keyword>
<dbReference type="EMBL" id="VLNR01000036">
    <property type="protein sequence ID" value="TSE07146.1"/>
    <property type="molecule type" value="Genomic_DNA"/>
</dbReference>
<dbReference type="PANTHER" id="PTHR42852:SF13">
    <property type="entry name" value="PROTEIN DIPZ"/>
    <property type="match status" value="1"/>
</dbReference>
<feature type="transmembrane region" description="Helical" evidence="2">
    <location>
        <begin position="71"/>
        <end position="98"/>
    </location>
</feature>
<protein>
    <submittedName>
        <fullName evidence="4">TlpA family protein disulfide reductase</fullName>
    </submittedName>
</protein>
<dbReference type="AlphaFoldDB" id="A0A554VHX6"/>
<dbReference type="InterPro" id="IPR017937">
    <property type="entry name" value="Thioredoxin_CS"/>
</dbReference>
<evidence type="ECO:0000259" key="3">
    <source>
        <dbReference type="PROSITE" id="PS51352"/>
    </source>
</evidence>
<organism evidence="4 5">
    <name type="scientific">Aquimarina algiphila</name>
    <dbReference type="NCBI Taxonomy" id="2047982"/>
    <lineage>
        <taxon>Bacteria</taxon>
        <taxon>Pseudomonadati</taxon>
        <taxon>Bacteroidota</taxon>
        <taxon>Flavobacteriia</taxon>
        <taxon>Flavobacteriales</taxon>
        <taxon>Flavobacteriaceae</taxon>
        <taxon>Aquimarina</taxon>
    </lineage>
</organism>
<dbReference type="SUPFAM" id="SSF52833">
    <property type="entry name" value="Thioredoxin-like"/>
    <property type="match status" value="1"/>
</dbReference>
<evidence type="ECO:0000256" key="1">
    <source>
        <dbReference type="ARBA" id="ARBA00023284"/>
    </source>
</evidence>
<feature type="transmembrane region" description="Helical" evidence="2">
    <location>
        <begin position="6"/>
        <end position="28"/>
    </location>
</feature>
<keyword evidence="2" id="KW-0812">Transmembrane</keyword>
<name>A0A554VHX6_9FLAO</name>
<dbReference type="InterPro" id="IPR036249">
    <property type="entry name" value="Thioredoxin-like_sf"/>
</dbReference>
<keyword evidence="2" id="KW-1133">Transmembrane helix</keyword>
<dbReference type="PROSITE" id="PS00194">
    <property type="entry name" value="THIOREDOXIN_1"/>
    <property type="match status" value="1"/>
</dbReference>
<dbReference type="InterPro" id="IPR012336">
    <property type="entry name" value="Thioredoxin-like_fold"/>
</dbReference>
<dbReference type="InterPro" id="IPR050553">
    <property type="entry name" value="Thioredoxin_ResA/DsbE_sf"/>
</dbReference>
<evidence type="ECO:0000313" key="5">
    <source>
        <dbReference type="Proteomes" id="UP000318833"/>
    </source>
</evidence>
<reference evidence="4 5" key="1">
    <citation type="submission" date="2019-07" db="EMBL/GenBank/DDBJ databases">
        <title>The draft genome sequence of Aquimarina algiphila M91.</title>
        <authorList>
            <person name="Meng X."/>
        </authorList>
    </citation>
    <scope>NUCLEOTIDE SEQUENCE [LARGE SCALE GENOMIC DNA]</scope>
    <source>
        <strain evidence="4 5">M91</strain>
    </source>
</reference>
<dbReference type="CDD" id="cd02966">
    <property type="entry name" value="TlpA_like_family"/>
    <property type="match status" value="1"/>
</dbReference>
<feature type="domain" description="Thioredoxin" evidence="3">
    <location>
        <begin position="158"/>
        <end position="296"/>
    </location>
</feature>
<sequence>MMKKIVLKIIFGIVATILIMIIGFYFFLFLNPLHIHEVNLLKWIPILIGVIGMFFSGTINKKTPPKFLPFLFLPFFIFDLFGFLYIPFIFILIVIGSLTLAITRDSIKKGYRFLSGLGVLGVFFYFLFSQPLIVLTENSDYNDHGELINANTLWDFTEKGKLILPDHTLYDQKDIEFNLKNIKEKTYLITFWATWCPPCMHEKPELEKLKKELSKNSNIEFIDISFDSDIHKWKQFVNDKNPIGMQFISKRVKETRRVLQISSIPMHFIVGEDGVYSAYSSFEIAKKELKRLSVKN</sequence>
<keyword evidence="2" id="KW-0472">Membrane</keyword>
<dbReference type="OrthoDB" id="9815205at2"/>
<dbReference type="Gene3D" id="3.40.30.10">
    <property type="entry name" value="Glutaredoxin"/>
    <property type="match status" value="1"/>
</dbReference>
<accession>A0A554VHX6</accession>
<evidence type="ECO:0000256" key="2">
    <source>
        <dbReference type="SAM" id="Phobius"/>
    </source>
</evidence>
<comment type="caution">
    <text evidence="4">The sequence shown here is derived from an EMBL/GenBank/DDBJ whole genome shotgun (WGS) entry which is preliminary data.</text>
</comment>
<proteinExistence type="predicted"/>
<dbReference type="Pfam" id="PF13905">
    <property type="entry name" value="Thioredoxin_8"/>
    <property type="match status" value="1"/>
</dbReference>
<feature type="transmembrane region" description="Helical" evidence="2">
    <location>
        <begin position="110"/>
        <end position="128"/>
    </location>
</feature>
<dbReference type="InterPro" id="IPR013766">
    <property type="entry name" value="Thioredoxin_domain"/>
</dbReference>
<dbReference type="PROSITE" id="PS51352">
    <property type="entry name" value="THIOREDOXIN_2"/>
    <property type="match status" value="1"/>
</dbReference>
<feature type="transmembrane region" description="Helical" evidence="2">
    <location>
        <begin position="40"/>
        <end position="59"/>
    </location>
</feature>
<gene>
    <name evidence="4" type="ORF">FOF46_16620</name>
</gene>
<dbReference type="Proteomes" id="UP000318833">
    <property type="component" value="Unassembled WGS sequence"/>
</dbReference>